<feature type="transmembrane region" description="Helical" evidence="7">
    <location>
        <begin position="383"/>
        <end position="401"/>
    </location>
</feature>
<dbReference type="PANTHER" id="PTHR45649">
    <property type="entry name" value="AMINO-ACID PERMEASE BAT1"/>
    <property type="match status" value="1"/>
</dbReference>
<feature type="transmembrane region" description="Helical" evidence="7">
    <location>
        <begin position="239"/>
        <end position="259"/>
    </location>
</feature>
<evidence type="ECO:0000256" key="3">
    <source>
        <dbReference type="ARBA" id="ARBA00022692"/>
    </source>
</evidence>
<keyword evidence="3 7" id="KW-0812">Transmembrane</keyword>
<dbReference type="GO" id="GO:0016020">
    <property type="term" value="C:membrane"/>
    <property type="evidence" value="ECO:0007669"/>
    <property type="project" value="UniProtKB-SubCell"/>
</dbReference>
<dbReference type="PANTHER" id="PTHR45649:SF27">
    <property type="entry name" value="CHOLINE TRANSPORTER (EUROFUNG)"/>
    <property type="match status" value="1"/>
</dbReference>
<dbReference type="EMBL" id="KN847523">
    <property type="protein sequence ID" value="KIV91062.1"/>
    <property type="molecule type" value="Genomic_DNA"/>
</dbReference>
<dbReference type="OMA" id="FWNCLAW"/>
<feature type="transmembrane region" description="Helical" evidence="7">
    <location>
        <begin position="199"/>
        <end position="219"/>
    </location>
</feature>
<dbReference type="AlphaFoldDB" id="A0A0D1Z8N9"/>
<feature type="transmembrane region" description="Helical" evidence="7">
    <location>
        <begin position="482"/>
        <end position="501"/>
    </location>
</feature>
<name>A0A0D1Z8N9_EXOME</name>
<dbReference type="VEuPathDB" id="FungiDB:PV10_05647"/>
<feature type="transmembrane region" description="Helical" evidence="7">
    <location>
        <begin position="407"/>
        <end position="427"/>
    </location>
</feature>
<feature type="transmembrane region" description="Helical" evidence="7">
    <location>
        <begin position="44"/>
        <end position="70"/>
    </location>
</feature>
<feature type="transmembrane region" description="Helical" evidence="7">
    <location>
        <begin position="331"/>
        <end position="352"/>
    </location>
</feature>
<evidence type="ECO:0000313" key="9">
    <source>
        <dbReference type="Proteomes" id="UP000054302"/>
    </source>
</evidence>
<keyword evidence="2" id="KW-0813">Transport</keyword>
<dbReference type="Gene3D" id="1.20.1740.10">
    <property type="entry name" value="Amino acid/polyamine transporter I"/>
    <property type="match status" value="1"/>
</dbReference>
<evidence type="ECO:0000256" key="2">
    <source>
        <dbReference type="ARBA" id="ARBA00022448"/>
    </source>
</evidence>
<dbReference type="Pfam" id="PF13520">
    <property type="entry name" value="AA_permease_2"/>
    <property type="match status" value="1"/>
</dbReference>
<keyword evidence="9" id="KW-1185">Reference proteome</keyword>
<dbReference type="GO" id="GO:0022857">
    <property type="term" value="F:transmembrane transporter activity"/>
    <property type="evidence" value="ECO:0007669"/>
    <property type="project" value="InterPro"/>
</dbReference>
<dbReference type="RefSeq" id="XP_016222636.1">
    <property type="nucleotide sequence ID" value="XM_016370343.1"/>
</dbReference>
<dbReference type="STRING" id="212818.A0A0D1Z8N9"/>
<feature type="transmembrane region" description="Helical" evidence="7">
    <location>
        <begin position="124"/>
        <end position="147"/>
    </location>
</feature>
<feature type="transmembrane region" description="Helical" evidence="7">
    <location>
        <begin position="86"/>
        <end position="112"/>
    </location>
</feature>
<comment type="subcellular location">
    <subcellularLocation>
        <location evidence="1">Membrane</location>
        <topology evidence="1">Multi-pass membrane protein</topology>
    </subcellularLocation>
</comment>
<dbReference type="GeneID" id="27323492"/>
<organism evidence="8 9">
    <name type="scientific">Exophiala mesophila</name>
    <name type="common">Black yeast-like fungus</name>
    <dbReference type="NCBI Taxonomy" id="212818"/>
    <lineage>
        <taxon>Eukaryota</taxon>
        <taxon>Fungi</taxon>
        <taxon>Dikarya</taxon>
        <taxon>Ascomycota</taxon>
        <taxon>Pezizomycotina</taxon>
        <taxon>Eurotiomycetes</taxon>
        <taxon>Chaetothyriomycetidae</taxon>
        <taxon>Chaetothyriales</taxon>
        <taxon>Herpotrichiellaceae</taxon>
        <taxon>Exophiala</taxon>
    </lineage>
</organism>
<gene>
    <name evidence="8" type="ORF">PV10_05647</name>
</gene>
<evidence type="ECO:0008006" key="10">
    <source>
        <dbReference type="Google" id="ProtNLM"/>
    </source>
</evidence>
<keyword evidence="4 7" id="KW-1133">Transmembrane helix</keyword>
<protein>
    <recommendedName>
        <fullName evidence="10">Choline transport protein</fullName>
    </recommendedName>
</protein>
<feature type="region of interest" description="Disordered" evidence="6">
    <location>
        <begin position="1"/>
        <end position="23"/>
    </location>
</feature>
<dbReference type="Proteomes" id="UP000054302">
    <property type="component" value="Unassembled WGS sequence"/>
</dbReference>
<reference evidence="8 9" key="1">
    <citation type="submission" date="2015-01" db="EMBL/GenBank/DDBJ databases">
        <title>The Genome Sequence of Exophiala mesophila CBS40295.</title>
        <authorList>
            <consortium name="The Broad Institute Genomics Platform"/>
            <person name="Cuomo C."/>
            <person name="de Hoog S."/>
            <person name="Gorbushina A."/>
            <person name="Stielow B."/>
            <person name="Teixiera M."/>
            <person name="Abouelleil A."/>
            <person name="Chapman S.B."/>
            <person name="Priest M."/>
            <person name="Young S.K."/>
            <person name="Wortman J."/>
            <person name="Nusbaum C."/>
            <person name="Birren B."/>
        </authorList>
    </citation>
    <scope>NUCLEOTIDE SEQUENCE [LARGE SCALE GENOMIC DNA]</scope>
    <source>
        <strain evidence="8 9">CBS 40295</strain>
    </source>
</reference>
<dbReference type="PROSITE" id="PS00218">
    <property type="entry name" value="AMINO_ACID_PERMEASE_1"/>
    <property type="match status" value="1"/>
</dbReference>
<evidence type="ECO:0000256" key="6">
    <source>
        <dbReference type="SAM" id="MobiDB-lite"/>
    </source>
</evidence>
<dbReference type="PIRSF" id="PIRSF006060">
    <property type="entry name" value="AA_transporter"/>
    <property type="match status" value="1"/>
</dbReference>
<sequence>MAEVNNKEPHPEESSTGSTQAAPEDGVVINASGHAQELHRNFSLLSLAGVGLVVGNVWPAIGGSILVAIFNGGPPGVLYEFLVVSVFYWTVAASIAELASAIPSSAGVYHWATVTAGPKWGRSVGFFAGWWNTLAWVLGAASMTSIFSNTIVQMYALKHPDYVMESWHVFVTYIITTWIACTIVCLFNKAMPYLNNIGIFFILAGFLITIIVVTVMPGRGGRPGHASSSFVWREWSADIGYPNGFVFVAGMLNGAFSVGTPDTTTHLAEEIPYPQRNVPLAILSQVSIGFVTGFAYLIAILYAINDYDALFESPYPIAEIYRQATGSADGAIGLLALILICIGICVVGLYITCGRTLWALSRDGAVPFPRFVSKISPTLNMPMHATVIVAVLVTALGAIYVGSTTAFNAFVGSFVLMSSSSYTAAILPNLITRRKNIEVYGPFELKGIWGYVLPTIACSYMIVWFVIYSFPYYLPTDAESMNYASLLWGGFTIFVAAWWFLGARRNYVGPPMVRDGGKVSLAETLKNINPQAVRNASLSAKDA</sequence>
<feature type="transmembrane region" description="Helical" evidence="7">
    <location>
        <begin position="167"/>
        <end position="187"/>
    </location>
</feature>
<feature type="transmembrane region" description="Helical" evidence="7">
    <location>
        <begin position="448"/>
        <end position="470"/>
    </location>
</feature>
<feature type="transmembrane region" description="Helical" evidence="7">
    <location>
        <begin position="280"/>
        <end position="304"/>
    </location>
</feature>
<evidence type="ECO:0000256" key="4">
    <source>
        <dbReference type="ARBA" id="ARBA00022989"/>
    </source>
</evidence>
<accession>A0A0D1Z8N9</accession>
<dbReference type="OrthoDB" id="3900342at2759"/>
<dbReference type="HOGENOM" id="CLU_004495_2_1_1"/>
<dbReference type="InterPro" id="IPR004840">
    <property type="entry name" value="Amino_acid_permease_CS"/>
</dbReference>
<keyword evidence="5 7" id="KW-0472">Membrane</keyword>
<evidence type="ECO:0000256" key="1">
    <source>
        <dbReference type="ARBA" id="ARBA00004141"/>
    </source>
</evidence>
<evidence type="ECO:0000256" key="5">
    <source>
        <dbReference type="ARBA" id="ARBA00023136"/>
    </source>
</evidence>
<dbReference type="InterPro" id="IPR002293">
    <property type="entry name" value="AA/rel_permease1"/>
</dbReference>
<evidence type="ECO:0000256" key="7">
    <source>
        <dbReference type="SAM" id="Phobius"/>
    </source>
</evidence>
<proteinExistence type="predicted"/>
<dbReference type="GO" id="GO:0006865">
    <property type="term" value="P:amino acid transport"/>
    <property type="evidence" value="ECO:0007669"/>
    <property type="project" value="InterPro"/>
</dbReference>
<feature type="compositionally biased region" description="Basic and acidic residues" evidence="6">
    <location>
        <begin position="1"/>
        <end position="13"/>
    </location>
</feature>
<evidence type="ECO:0000313" key="8">
    <source>
        <dbReference type="EMBL" id="KIV91062.1"/>
    </source>
</evidence>